<accession>C0QDD9</accession>
<dbReference type="Pfam" id="PF13518">
    <property type="entry name" value="HTH_28"/>
    <property type="match status" value="1"/>
</dbReference>
<dbReference type="EMBL" id="CP001087">
    <property type="protein sequence ID" value="ACN15203.1"/>
    <property type="molecule type" value="Genomic_DNA"/>
</dbReference>
<dbReference type="eggNOG" id="COG3415">
    <property type="taxonomic scope" value="Bacteria"/>
</dbReference>
<dbReference type="STRING" id="177437.HRM2_21050"/>
<protein>
    <submittedName>
        <fullName evidence="2">Transcriptional regulator (Fis family protein)</fullName>
    </submittedName>
</protein>
<feature type="domain" description="Insertion element IS150 protein InsJ-like helix-turn-helix" evidence="1">
    <location>
        <begin position="17"/>
        <end position="47"/>
    </location>
</feature>
<dbReference type="KEGG" id="dat:HRM2_21050"/>
<dbReference type="HOGENOM" id="CLU_027402_15_1_7"/>
<keyword evidence="3" id="KW-1185">Reference proteome</keyword>
<evidence type="ECO:0000313" key="2">
    <source>
        <dbReference type="EMBL" id="ACN15203.1"/>
    </source>
</evidence>
<gene>
    <name evidence="2" type="ordered locus">HRM2_21050</name>
</gene>
<dbReference type="Proteomes" id="UP000000442">
    <property type="component" value="Chromosome"/>
</dbReference>
<dbReference type="AlphaFoldDB" id="C0QDD9"/>
<dbReference type="OrthoDB" id="5414302at2"/>
<reference evidence="2 3" key="1">
    <citation type="journal article" date="2009" name="Environ. Microbiol.">
        <title>Genome sequence of Desulfobacterium autotrophicum HRM2, a marine sulfate reducer oxidizing organic carbon completely to carbon dioxide.</title>
        <authorList>
            <person name="Strittmatter A.W."/>
            <person name="Liesegang H."/>
            <person name="Rabus R."/>
            <person name="Decker I."/>
            <person name="Amann J."/>
            <person name="Andres S."/>
            <person name="Henne A."/>
            <person name="Fricke W.F."/>
            <person name="Martinez-Arias R."/>
            <person name="Bartels D."/>
            <person name="Goesmann A."/>
            <person name="Krause L."/>
            <person name="Puehler A."/>
            <person name="Klenk H.P."/>
            <person name="Richter M."/>
            <person name="Schuler M."/>
            <person name="Gloeckner F.O."/>
            <person name="Meyerdierks A."/>
            <person name="Gottschalk G."/>
            <person name="Amann R."/>
        </authorList>
    </citation>
    <scope>NUCLEOTIDE SEQUENCE [LARGE SCALE GENOMIC DNA]</scope>
    <source>
        <strain evidence="3">ATCC 43914 / DSM 3382 / HRM2</strain>
    </source>
</reference>
<organism evidence="2 3">
    <name type="scientific">Desulforapulum autotrophicum (strain ATCC 43914 / DSM 3382 / VKM B-1955 / HRM2)</name>
    <name type="common">Desulfobacterium autotrophicum</name>
    <dbReference type="NCBI Taxonomy" id="177437"/>
    <lineage>
        <taxon>Bacteria</taxon>
        <taxon>Pseudomonadati</taxon>
        <taxon>Thermodesulfobacteriota</taxon>
        <taxon>Desulfobacteria</taxon>
        <taxon>Desulfobacterales</taxon>
        <taxon>Desulfobacteraceae</taxon>
        <taxon>Desulforapulum</taxon>
    </lineage>
</organism>
<sequence>MRINLHKNARTTPAQRAFIQKASQTSISDLADKFGVSETTIRRWKKRKSVIDNPHTPKTIKTAMTREQEIVVVLLRICLHLGLDDLLQVVQRFVFPGCSRSSLNRLLKRYHISRLISFKEALSKEHSKTSSQKMVASLDDYRGTYFYYNRITVPQLPGTQGPFQVQTLLDNSFRYVYADINISVNQPSLSFIEQAILHFPLSVLGIIFTDPIAFFDSDMNMAESALDHVQLIRDYCRVQNLTPLHLETVPKQTTDRLKQEIKTIIQNHPQQINLHGFDNEKLLKSVWLYNTRLNLGSLKQNTPSQAIQDYYIHFPNSFRKKPNQSFGTSPSARGDE</sequence>
<dbReference type="InterPro" id="IPR055247">
    <property type="entry name" value="InsJ-like_HTH"/>
</dbReference>
<proteinExistence type="predicted"/>
<dbReference type="RefSeq" id="WP_015903974.1">
    <property type="nucleotide sequence ID" value="NC_012108.1"/>
</dbReference>
<evidence type="ECO:0000259" key="1">
    <source>
        <dbReference type="Pfam" id="PF13518"/>
    </source>
</evidence>
<evidence type="ECO:0000313" key="3">
    <source>
        <dbReference type="Proteomes" id="UP000000442"/>
    </source>
</evidence>
<name>C0QDD9_DESAH</name>